<keyword evidence="2" id="KW-1185">Reference proteome</keyword>
<comment type="caution">
    <text evidence="1">The sequence shown here is derived from an EMBL/GenBank/DDBJ whole genome shotgun (WGS) entry which is preliminary data.</text>
</comment>
<name>A0A428KCF2_9BACT</name>
<dbReference type="OrthoDB" id="192297at2"/>
<evidence type="ECO:0000313" key="1">
    <source>
        <dbReference type="EMBL" id="RSK44080.1"/>
    </source>
</evidence>
<sequence>MPPIHRFFSDARKKSRLLPFNSAWVQLWLSTTPTNGRPIRWCSEAGRISDVFSSRYGNTSASKQAGQAAQLRCVLKPGGLCLADESSYTRATARQFVYAVVYHVRTGCRWRNLPEQFGP</sequence>
<dbReference type="AlphaFoldDB" id="A0A428KCF2"/>
<protein>
    <submittedName>
        <fullName evidence="1">Transposase</fullName>
    </submittedName>
</protein>
<gene>
    <name evidence="1" type="ORF">EI291_20215</name>
</gene>
<accession>A0A428KCF2</accession>
<dbReference type="Proteomes" id="UP000273500">
    <property type="component" value="Unassembled WGS sequence"/>
</dbReference>
<organism evidence="1 2">
    <name type="scientific">Hymenobacter rigui</name>
    <dbReference type="NCBI Taxonomy" id="334424"/>
    <lineage>
        <taxon>Bacteria</taxon>
        <taxon>Pseudomonadati</taxon>
        <taxon>Bacteroidota</taxon>
        <taxon>Cytophagia</taxon>
        <taxon>Cytophagales</taxon>
        <taxon>Hymenobacteraceae</taxon>
        <taxon>Hymenobacter</taxon>
    </lineage>
</organism>
<proteinExistence type="predicted"/>
<evidence type="ECO:0000313" key="2">
    <source>
        <dbReference type="Proteomes" id="UP000273500"/>
    </source>
</evidence>
<reference evidence="1 2" key="1">
    <citation type="submission" date="2018-12" db="EMBL/GenBank/DDBJ databases">
        <authorList>
            <person name="Feng G."/>
            <person name="Zhu H."/>
        </authorList>
    </citation>
    <scope>NUCLEOTIDE SEQUENCE [LARGE SCALE GENOMIC DNA]</scope>
    <source>
        <strain evidence="1 2">KCTC 12533</strain>
    </source>
</reference>
<dbReference type="EMBL" id="RWIT01000018">
    <property type="protein sequence ID" value="RSK44080.1"/>
    <property type="molecule type" value="Genomic_DNA"/>
</dbReference>